<proteinExistence type="predicted"/>
<evidence type="ECO:0000313" key="2">
    <source>
        <dbReference type="EMBL" id="GGU49735.1"/>
    </source>
</evidence>
<accession>A0ABQ2UR30</accession>
<organism evidence="2 3">
    <name type="scientific">Lentzea flava</name>
    <dbReference type="NCBI Taxonomy" id="103732"/>
    <lineage>
        <taxon>Bacteria</taxon>
        <taxon>Bacillati</taxon>
        <taxon>Actinomycetota</taxon>
        <taxon>Actinomycetes</taxon>
        <taxon>Pseudonocardiales</taxon>
        <taxon>Pseudonocardiaceae</taxon>
        <taxon>Lentzea</taxon>
    </lineage>
</organism>
<feature type="region of interest" description="Disordered" evidence="1">
    <location>
        <begin position="70"/>
        <end position="101"/>
    </location>
</feature>
<keyword evidence="3" id="KW-1185">Reference proteome</keyword>
<dbReference type="EMBL" id="BMRE01000021">
    <property type="protein sequence ID" value="GGU49735.1"/>
    <property type="molecule type" value="Genomic_DNA"/>
</dbReference>
<feature type="compositionally biased region" description="Polar residues" evidence="1">
    <location>
        <begin position="86"/>
        <end position="101"/>
    </location>
</feature>
<comment type="caution">
    <text evidence="2">The sequence shown here is derived from an EMBL/GenBank/DDBJ whole genome shotgun (WGS) entry which is preliminary data.</text>
</comment>
<evidence type="ECO:0000313" key="3">
    <source>
        <dbReference type="Proteomes" id="UP000649573"/>
    </source>
</evidence>
<gene>
    <name evidence="2" type="ORF">GCM10010178_48190</name>
</gene>
<reference evidence="3" key="1">
    <citation type="journal article" date="2019" name="Int. J. Syst. Evol. Microbiol.">
        <title>The Global Catalogue of Microorganisms (GCM) 10K type strain sequencing project: providing services to taxonomists for standard genome sequencing and annotation.</title>
        <authorList>
            <consortium name="The Broad Institute Genomics Platform"/>
            <consortium name="The Broad Institute Genome Sequencing Center for Infectious Disease"/>
            <person name="Wu L."/>
            <person name="Ma J."/>
        </authorList>
    </citation>
    <scope>NUCLEOTIDE SEQUENCE [LARGE SCALE GENOMIC DNA]</scope>
    <source>
        <strain evidence="3">JCM 3296</strain>
    </source>
</reference>
<protein>
    <submittedName>
        <fullName evidence="2">Uncharacterized protein</fullName>
    </submittedName>
</protein>
<name>A0ABQ2UR30_9PSEU</name>
<dbReference type="Proteomes" id="UP000649573">
    <property type="component" value="Unassembled WGS sequence"/>
</dbReference>
<sequence>MDAIVRPAAGVFRSLVHAVDARERPIDFRGIALWFAVCGAASVLVSESEMGTRKVCPLCARTLRNELIRNGIERQPHRPDQDQSDRCVTTRQPTTRTPGNS</sequence>
<evidence type="ECO:0000256" key="1">
    <source>
        <dbReference type="SAM" id="MobiDB-lite"/>
    </source>
</evidence>
<feature type="compositionally biased region" description="Basic and acidic residues" evidence="1">
    <location>
        <begin position="70"/>
        <end position="85"/>
    </location>
</feature>